<reference evidence="1" key="1">
    <citation type="submission" date="2022-12" db="EMBL/GenBank/DDBJ databases">
        <title>Draft genome assemblies for two species of Escallonia (Escalloniales).</title>
        <authorList>
            <person name="Chanderbali A."/>
            <person name="Dervinis C."/>
            <person name="Anghel I."/>
            <person name="Soltis D."/>
            <person name="Soltis P."/>
            <person name="Zapata F."/>
        </authorList>
    </citation>
    <scope>NUCLEOTIDE SEQUENCE</scope>
    <source>
        <strain evidence="1">UCBG92.1500</strain>
        <tissue evidence="1">Leaf</tissue>
    </source>
</reference>
<dbReference type="Proteomes" id="UP001187471">
    <property type="component" value="Unassembled WGS sequence"/>
</dbReference>
<name>A0AA88UDS1_9ASTE</name>
<dbReference type="EMBL" id="JAVXUO010001800">
    <property type="protein sequence ID" value="KAK2979063.1"/>
    <property type="molecule type" value="Genomic_DNA"/>
</dbReference>
<proteinExistence type="predicted"/>
<gene>
    <name evidence="1" type="ORF">RJ640_026013</name>
</gene>
<dbReference type="PANTHER" id="PTHR10492">
    <property type="match status" value="1"/>
</dbReference>
<accession>A0AA88UDS1</accession>
<dbReference type="AlphaFoldDB" id="A0AA88UDS1"/>
<keyword evidence="2" id="KW-1185">Reference proteome</keyword>
<protein>
    <submittedName>
        <fullName evidence="1">Uncharacterized protein</fullName>
    </submittedName>
</protein>
<comment type="caution">
    <text evidence="1">The sequence shown here is derived from an EMBL/GenBank/DDBJ whole genome shotgun (WGS) entry which is preliminary data.</text>
</comment>
<organism evidence="1 2">
    <name type="scientific">Escallonia rubra</name>
    <dbReference type="NCBI Taxonomy" id="112253"/>
    <lineage>
        <taxon>Eukaryota</taxon>
        <taxon>Viridiplantae</taxon>
        <taxon>Streptophyta</taxon>
        <taxon>Embryophyta</taxon>
        <taxon>Tracheophyta</taxon>
        <taxon>Spermatophyta</taxon>
        <taxon>Magnoliopsida</taxon>
        <taxon>eudicotyledons</taxon>
        <taxon>Gunneridae</taxon>
        <taxon>Pentapetalae</taxon>
        <taxon>asterids</taxon>
        <taxon>campanulids</taxon>
        <taxon>Escalloniales</taxon>
        <taxon>Escalloniaceae</taxon>
        <taxon>Escallonia</taxon>
    </lineage>
</organism>
<sequence>MNGKDLNLFTKSISAQTGPTSFNELKIVDGVFYSSYRAAAQAYGLLEGDNPIEECLQEASTFQMPYALPRFFVTRLRTYGSNQKLVHYKTISDIAHIIEPMGKHQADFDLPTVSYEDIPLCKSVKEIEEELNIPISLENIFAVSKLNTCQKEAY</sequence>
<dbReference type="PANTHER" id="PTHR10492:SF94">
    <property type="entry name" value="ATP-DEPENDENT DNA HELICASE"/>
    <property type="match status" value="1"/>
</dbReference>
<evidence type="ECO:0000313" key="1">
    <source>
        <dbReference type="EMBL" id="KAK2979063.1"/>
    </source>
</evidence>
<evidence type="ECO:0000313" key="2">
    <source>
        <dbReference type="Proteomes" id="UP001187471"/>
    </source>
</evidence>